<evidence type="ECO:0000256" key="1">
    <source>
        <dbReference type="SAM" id="MobiDB-lite"/>
    </source>
</evidence>
<protein>
    <submittedName>
        <fullName evidence="3">Putative 5.3 kDa protein</fullName>
    </submittedName>
</protein>
<keyword evidence="2" id="KW-0732">Signal</keyword>
<feature type="signal peptide" evidence="2">
    <location>
        <begin position="1"/>
        <end position="20"/>
    </location>
</feature>
<feature type="compositionally biased region" description="Polar residues" evidence="1">
    <location>
        <begin position="42"/>
        <end position="51"/>
    </location>
</feature>
<organism evidence="3">
    <name type="scientific">Ixodes ricinus</name>
    <name type="common">Common tick</name>
    <name type="synonym">Acarus ricinus</name>
    <dbReference type="NCBI Taxonomy" id="34613"/>
    <lineage>
        <taxon>Eukaryota</taxon>
        <taxon>Metazoa</taxon>
        <taxon>Ecdysozoa</taxon>
        <taxon>Arthropoda</taxon>
        <taxon>Chelicerata</taxon>
        <taxon>Arachnida</taxon>
        <taxon>Acari</taxon>
        <taxon>Parasitiformes</taxon>
        <taxon>Ixodida</taxon>
        <taxon>Ixodoidea</taxon>
        <taxon>Ixodidae</taxon>
        <taxon>Ixodinae</taxon>
        <taxon>Ixodes</taxon>
    </lineage>
</organism>
<name>A0A0K8R6Y9_IXORI</name>
<feature type="region of interest" description="Disordered" evidence="1">
    <location>
        <begin position="32"/>
        <end position="73"/>
    </location>
</feature>
<feature type="chain" id="PRO_5005515962" evidence="2">
    <location>
        <begin position="21"/>
        <end position="73"/>
    </location>
</feature>
<evidence type="ECO:0000256" key="2">
    <source>
        <dbReference type="SAM" id="SignalP"/>
    </source>
</evidence>
<dbReference type="EMBL" id="GADI01006982">
    <property type="protein sequence ID" value="JAA66826.1"/>
    <property type="molecule type" value="mRNA"/>
</dbReference>
<dbReference type="AlphaFoldDB" id="A0A0K8R6Y9"/>
<reference evidence="3" key="1">
    <citation type="submission" date="2012-12" db="EMBL/GenBank/DDBJ databases">
        <title>Identification and characterization of a phenylalanine ammonia-lyase gene family in Isatis indigotica Fort.</title>
        <authorList>
            <person name="Liu Q."/>
            <person name="Chen J."/>
            <person name="Zhou X."/>
            <person name="Di P."/>
            <person name="Xiao Y."/>
            <person name="Xuan H."/>
            <person name="Zhang L."/>
            <person name="Chen W."/>
        </authorList>
    </citation>
    <scope>NUCLEOTIDE SEQUENCE</scope>
    <source>
        <tissue evidence="3">Salivary gland</tissue>
    </source>
</reference>
<accession>A0A0K8R6Y9</accession>
<sequence length="73" mass="7847">MLKMAQKLTLIMLVVFGLLAISTFNHVACSRRDRGNADRPPCTTTPCSNNGPCSTPPCSKCSSHPWGTGTCTY</sequence>
<proteinExistence type="evidence at transcript level"/>
<feature type="compositionally biased region" description="Low complexity" evidence="1">
    <location>
        <begin position="52"/>
        <end position="65"/>
    </location>
</feature>
<evidence type="ECO:0000313" key="3">
    <source>
        <dbReference type="EMBL" id="JAA66826.1"/>
    </source>
</evidence>